<proteinExistence type="predicted"/>
<dbReference type="Gene3D" id="3.50.50.60">
    <property type="entry name" value="FAD/NAD(P)-binding domain"/>
    <property type="match status" value="1"/>
</dbReference>
<feature type="non-terminal residue" evidence="1">
    <location>
        <position position="231"/>
    </location>
</feature>
<dbReference type="EMBL" id="BARS01026603">
    <property type="protein sequence ID" value="GAG02458.1"/>
    <property type="molecule type" value="Genomic_DNA"/>
</dbReference>
<dbReference type="SUPFAM" id="SSF51905">
    <property type="entry name" value="FAD/NAD(P)-binding domain"/>
    <property type="match status" value="1"/>
</dbReference>
<dbReference type="InterPro" id="IPR036188">
    <property type="entry name" value="FAD/NAD-bd_sf"/>
</dbReference>
<comment type="caution">
    <text evidence="1">The sequence shown here is derived from an EMBL/GenBank/DDBJ whole genome shotgun (WGS) entry which is preliminary data.</text>
</comment>
<organism evidence="1">
    <name type="scientific">marine sediment metagenome</name>
    <dbReference type="NCBI Taxonomy" id="412755"/>
    <lineage>
        <taxon>unclassified sequences</taxon>
        <taxon>metagenomes</taxon>
        <taxon>ecological metagenomes</taxon>
    </lineage>
</organism>
<name>X0UQB3_9ZZZZ</name>
<accession>X0UQB3</accession>
<evidence type="ECO:0000313" key="1">
    <source>
        <dbReference type="EMBL" id="GAG02458.1"/>
    </source>
</evidence>
<reference evidence="1" key="1">
    <citation type="journal article" date="2014" name="Front. Microbiol.">
        <title>High frequency of phylogenetically diverse reductive dehalogenase-homologous genes in deep subseafloor sedimentary metagenomes.</title>
        <authorList>
            <person name="Kawai M."/>
            <person name="Futagami T."/>
            <person name="Toyoda A."/>
            <person name="Takaki Y."/>
            <person name="Nishi S."/>
            <person name="Hori S."/>
            <person name="Arai W."/>
            <person name="Tsubouchi T."/>
            <person name="Morono Y."/>
            <person name="Uchiyama I."/>
            <person name="Ito T."/>
            <person name="Fujiyama A."/>
            <person name="Inagaki F."/>
            <person name="Takami H."/>
        </authorList>
    </citation>
    <scope>NUCLEOTIDE SEQUENCE</scope>
    <source>
        <strain evidence="1">Expedition CK06-06</strain>
    </source>
</reference>
<protein>
    <submittedName>
        <fullName evidence="1">Uncharacterized protein</fullName>
    </submittedName>
</protein>
<dbReference type="AlphaFoldDB" id="X0UQB3"/>
<gene>
    <name evidence="1" type="ORF">S01H1_41913</name>
</gene>
<sequence length="231" mass="24815">MRITRRSTVEELLTALPEEGTTGLSLQDGARVAVVGGGPAGSFFSYFLLGMAEAVDLPITVDIYEPRHFTHSGPAGCNHCGGIISESLVQILAAEGISLPPSVVQRGIESYVVHMDEGSVRIESPVHEQRIASVFRGNGPRGGGDMPWDSFDGFLLQMAVDRGARLERKLVSGLEWVDGLPQLRHPGEEGSRYDLVALAVGVNSNLSHLVRGSEPASATRTTRTYICEFQA</sequence>